<feature type="transmembrane region" description="Helical" evidence="1">
    <location>
        <begin position="52"/>
        <end position="70"/>
    </location>
</feature>
<keyword evidence="1" id="KW-0472">Membrane</keyword>
<sequence>MALTAVRYSNLHVAVLAVATTVLVALLVVDLDWEGLPGRVLGGMSRYADSSFSLYAVHLPIIALIAAVLVPDAAQRWEPSPGHWAAVVGLVAVMLVVGWAFARVTEARTDRVRRTLEQRLPIGAGEGTGFGSLRVRRRDRHPLTASARDAEEVPS</sequence>
<gene>
    <name evidence="2" type="ORF">UFOPK3772_02772</name>
</gene>
<keyword evidence="1" id="KW-1133">Transmembrane helix</keyword>
<feature type="transmembrane region" description="Helical" evidence="1">
    <location>
        <begin position="82"/>
        <end position="104"/>
    </location>
</feature>
<name>A0A6J7LDF9_9ZZZZ</name>
<keyword evidence="1" id="KW-0812">Transmembrane</keyword>
<organism evidence="2">
    <name type="scientific">freshwater metagenome</name>
    <dbReference type="NCBI Taxonomy" id="449393"/>
    <lineage>
        <taxon>unclassified sequences</taxon>
        <taxon>metagenomes</taxon>
        <taxon>ecological metagenomes</taxon>
    </lineage>
</organism>
<protein>
    <submittedName>
        <fullName evidence="2">Unannotated protein</fullName>
    </submittedName>
</protein>
<evidence type="ECO:0000256" key="1">
    <source>
        <dbReference type="SAM" id="Phobius"/>
    </source>
</evidence>
<accession>A0A6J7LDF9</accession>
<dbReference type="AlphaFoldDB" id="A0A6J7LDF9"/>
<feature type="transmembrane region" description="Helical" evidence="1">
    <location>
        <begin position="12"/>
        <end position="31"/>
    </location>
</feature>
<reference evidence="2" key="1">
    <citation type="submission" date="2020-05" db="EMBL/GenBank/DDBJ databases">
        <authorList>
            <person name="Chiriac C."/>
            <person name="Salcher M."/>
            <person name="Ghai R."/>
            <person name="Kavagutti S V."/>
        </authorList>
    </citation>
    <scope>NUCLEOTIDE SEQUENCE</scope>
</reference>
<evidence type="ECO:0000313" key="2">
    <source>
        <dbReference type="EMBL" id="CAB4966221.1"/>
    </source>
</evidence>
<dbReference type="EMBL" id="CAFBNE010000121">
    <property type="protein sequence ID" value="CAB4966221.1"/>
    <property type="molecule type" value="Genomic_DNA"/>
</dbReference>
<proteinExistence type="predicted"/>